<name>A0A101P4C8_9ACTN</name>
<dbReference type="SUPFAM" id="SSF56601">
    <property type="entry name" value="beta-lactamase/transpeptidase-like"/>
    <property type="match status" value="1"/>
</dbReference>
<evidence type="ECO:0000259" key="1">
    <source>
        <dbReference type="Pfam" id="PF00144"/>
    </source>
</evidence>
<protein>
    <submittedName>
        <fullName evidence="2">Serine hydrolase</fullName>
    </submittedName>
</protein>
<dbReference type="InterPro" id="IPR012338">
    <property type="entry name" value="Beta-lactam/transpept-like"/>
</dbReference>
<keyword evidence="2" id="KW-0378">Hydrolase</keyword>
<organism evidence="2 3">
    <name type="scientific">Streptomyces yokosukanensis</name>
    <dbReference type="NCBI Taxonomy" id="67386"/>
    <lineage>
        <taxon>Bacteria</taxon>
        <taxon>Bacillati</taxon>
        <taxon>Actinomycetota</taxon>
        <taxon>Actinomycetes</taxon>
        <taxon>Kitasatosporales</taxon>
        <taxon>Streptomycetaceae</taxon>
        <taxon>Streptomyces</taxon>
    </lineage>
</organism>
<keyword evidence="3" id="KW-1185">Reference proteome</keyword>
<accession>A0A101P4C8</accession>
<dbReference type="PANTHER" id="PTHR43319:SF3">
    <property type="entry name" value="BETA-LACTAMASE-RELATED DOMAIN-CONTAINING PROTEIN"/>
    <property type="match status" value="1"/>
</dbReference>
<dbReference type="Pfam" id="PF00144">
    <property type="entry name" value="Beta-lactamase"/>
    <property type="match status" value="1"/>
</dbReference>
<evidence type="ECO:0000313" key="2">
    <source>
        <dbReference type="EMBL" id="KUN04686.1"/>
    </source>
</evidence>
<evidence type="ECO:0000313" key="3">
    <source>
        <dbReference type="Proteomes" id="UP000053127"/>
    </source>
</evidence>
<dbReference type="GO" id="GO:0016787">
    <property type="term" value="F:hydrolase activity"/>
    <property type="evidence" value="ECO:0007669"/>
    <property type="project" value="UniProtKB-KW"/>
</dbReference>
<gene>
    <name evidence="2" type="ORF">AQI95_19295</name>
</gene>
<dbReference type="InterPro" id="IPR001466">
    <property type="entry name" value="Beta-lactam-related"/>
</dbReference>
<dbReference type="PANTHER" id="PTHR43319">
    <property type="entry name" value="BETA-LACTAMASE-RELATED"/>
    <property type="match status" value="1"/>
</dbReference>
<dbReference type="InterPro" id="IPR052907">
    <property type="entry name" value="Beta-lactamase/esterase"/>
</dbReference>
<dbReference type="Proteomes" id="UP000053127">
    <property type="component" value="Unassembled WGS sequence"/>
</dbReference>
<feature type="domain" description="Beta-lactamase-related" evidence="1">
    <location>
        <begin position="26"/>
        <end position="362"/>
    </location>
</feature>
<sequence>MAFDVHGTVAEGFEGVREEFAAVLAEERDDPGAQLTVHRHGRRVVDLWGGDDIDGDSLTTLYSVAKGAAHLVVALLVQDGVLDLDREVASYWPEFGVHGKDRLTLGELLEHRAGLVGDAEQPFTVEELADDRIIAARLAQRRPLWEPGSAWGYHGFVIAALTGEVVRRVTGQSLHEVYEERIRAPYGLDYYLGLPAAAEARWVEVQPLVPTPQEAALLKERAAAPDSIRGIAFNAHAPEPLDLVAFGNHPRVKALGPASSGGVGNARGVAGMYAAAISTVDGRPPLLTPETAARFAELRTPGGPDLVTGSDDHFARGFEHTPAIFPFLDPGTFGHSGATGSLSFADPANGIAYAYTRRRFGFPSGVGAGLENGRLAQSVLRAAAAL</sequence>
<proteinExistence type="predicted"/>
<dbReference type="AlphaFoldDB" id="A0A101P4C8"/>
<comment type="caution">
    <text evidence="2">The sequence shown here is derived from an EMBL/GenBank/DDBJ whole genome shotgun (WGS) entry which is preliminary data.</text>
</comment>
<dbReference type="OrthoDB" id="3422781at2"/>
<reference evidence="2 3" key="1">
    <citation type="submission" date="2015-10" db="EMBL/GenBank/DDBJ databases">
        <title>Draft genome sequence of Streptomyces yokosukanensis DSM 40224, type strain for the species Streptomyces yokosukanensis.</title>
        <authorList>
            <person name="Ruckert C."/>
            <person name="Winkler A."/>
            <person name="Kalinowski J."/>
            <person name="Kampfer P."/>
            <person name="Glaeser S."/>
        </authorList>
    </citation>
    <scope>NUCLEOTIDE SEQUENCE [LARGE SCALE GENOMIC DNA]</scope>
    <source>
        <strain evidence="2 3">DSM 40224</strain>
    </source>
</reference>
<dbReference type="Gene3D" id="3.40.710.10">
    <property type="entry name" value="DD-peptidase/beta-lactamase superfamily"/>
    <property type="match status" value="1"/>
</dbReference>
<dbReference type="RefSeq" id="WP_067124651.1">
    <property type="nucleotide sequence ID" value="NZ_KQ948212.1"/>
</dbReference>
<dbReference type="EMBL" id="LMWN01000026">
    <property type="protein sequence ID" value="KUN04686.1"/>
    <property type="molecule type" value="Genomic_DNA"/>
</dbReference>
<dbReference type="STRING" id="67386.AQI95_19295"/>